<dbReference type="PANTHER" id="PTHR43809:SF1">
    <property type="entry name" value="NITRITE REDUCTASE (NADH) LARGE SUBUNIT"/>
    <property type="match status" value="1"/>
</dbReference>
<keyword evidence="13" id="KW-0534">Nitrate assimilation</keyword>
<evidence type="ECO:0000256" key="13">
    <source>
        <dbReference type="PIRNR" id="PIRNR037149"/>
    </source>
</evidence>
<comment type="caution">
    <text evidence="18">The sequence shown here is derived from an EMBL/GenBank/DDBJ whole genome shotgun (WGS) entry which is preliminary data.</text>
</comment>
<dbReference type="InterPro" id="IPR041854">
    <property type="entry name" value="BFD-like_2Fe2S-bd_dom_sf"/>
</dbReference>
<dbReference type="PRINTS" id="PR00368">
    <property type="entry name" value="FADPNR"/>
</dbReference>
<dbReference type="GeneID" id="93712420"/>
<dbReference type="InterPro" id="IPR017121">
    <property type="entry name" value="Nitrite_Rdtase_lsu"/>
</dbReference>
<evidence type="ECO:0000256" key="1">
    <source>
        <dbReference type="ARBA" id="ARBA00001929"/>
    </source>
</evidence>
<evidence type="ECO:0000256" key="3">
    <source>
        <dbReference type="ARBA" id="ARBA00001974"/>
    </source>
</evidence>
<dbReference type="InterPro" id="IPR041575">
    <property type="entry name" value="Rubredoxin_C"/>
</dbReference>
<evidence type="ECO:0000313" key="19">
    <source>
        <dbReference type="Proteomes" id="UP000182762"/>
    </source>
</evidence>
<dbReference type="Pfam" id="PF07992">
    <property type="entry name" value="Pyr_redox_2"/>
    <property type="match status" value="1"/>
</dbReference>
<comment type="cofactor">
    <cofactor evidence="1">
        <name>siroheme</name>
        <dbReference type="ChEBI" id="CHEBI:60052"/>
    </cofactor>
</comment>
<dbReference type="Gene3D" id="3.50.50.60">
    <property type="entry name" value="FAD/NAD(P)-binding domain"/>
    <property type="match status" value="2"/>
</dbReference>
<keyword evidence="19" id="KW-1185">Reference proteome</keyword>
<comment type="pathway">
    <text evidence="4">Nitrogen metabolism; nitrate reduction (assimilation).</text>
</comment>
<evidence type="ECO:0000256" key="5">
    <source>
        <dbReference type="ARBA" id="ARBA00010429"/>
    </source>
</evidence>
<evidence type="ECO:0000256" key="12">
    <source>
        <dbReference type="ARBA" id="ARBA00023014"/>
    </source>
</evidence>
<keyword evidence="10" id="KW-0560">Oxidoreductase</keyword>
<sequence>MQREKLVLIGNGMAGIRCIEEILKRSDLFDITVFGSEPYTNYNRILLSTVLQGDTSIGDIMLHQRSWYEENRITLFTGETVTKINRNEKTIFTDQGRTVAYDKLIIATGSSPFILPISGADMEGVKSFRTIKDCEEIIRASEQYKKAIVIGGGLLGLEAARGLMNLGMKVNVVHLADALMNRQLDMVAAKMLKKELERQGMNFLLEKNTAEIVGNQRVEEIHFTDGSKVEADLVVMAAGVKPNVEVARESGLTVNRGIVVNDYLQTEDCDIYAVGECCEHNGIVYGLVKPLYEQGRVLADHICQQGGKGYQGTILSTQLKISGVDLFSVGDFEDANGTQAVCVLDETKSIYKKLVFKNDILVGAVLFGSTKEGPGLLEMMIKKQDVSEIDKLSLLQSSGESSAVCSMAQEETICHCNNVTKGAIIEAVTEKDLQTIEEVKGCTKASSSCGGCKPLLTELFSYIKNDDFEEFVVKQSMCQCTTLTEDEVIQQIQEHRLTSFESIVQELKWSNKKGCLKCQKALQYYLKIMYPELQQQKSESGYPQLQKDGTYSLTPQFYGGVANIEDLQHVLDIAKKYNVSNISFSHEQRIELHGIKRENIRDILTSLHLPILTQDQTMVTIKRASYRNECECEQKSIFPLSYKLDQAFERLTMPNRLAIGLSSCVHEEHQLSGQDILIIGEERGFETYTKIPNESSSHLLFIAKDHEESVEMMKALIQYYRETASYLEEFGGWVQRLTDVHIREVLFEQNFRDLLCERLHQDQSRKASSLQQ</sequence>
<dbReference type="CDD" id="cd19944">
    <property type="entry name" value="NirB_Fer2_BFD-like_2"/>
    <property type="match status" value="1"/>
</dbReference>
<evidence type="ECO:0000259" key="14">
    <source>
        <dbReference type="Pfam" id="PF03460"/>
    </source>
</evidence>
<dbReference type="Pfam" id="PF04324">
    <property type="entry name" value="Fer2_BFD"/>
    <property type="match status" value="2"/>
</dbReference>
<dbReference type="Proteomes" id="UP000182762">
    <property type="component" value="Unassembled WGS sequence"/>
</dbReference>
<evidence type="ECO:0000313" key="18">
    <source>
        <dbReference type="EMBL" id="SFQ82148.1"/>
    </source>
</evidence>
<evidence type="ECO:0000256" key="10">
    <source>
        <dbReference type="ARBA" id="ARBA00023002"/>
    </source>
</evidence>
<reference evidence="18 19" key="1">
    <citation type="submission" date="2016-10" db="EMBL/GenBank/DDBJ databases">
        <authorList>
            <person name="Varghese N."/>
            <person name="Submissions S."/>
        </authorList>
    </citation>
    <scope>NUCLEOTIDE SEQUENCE [LARGE SCALE GENOMIC DNA]</scope>
    <source>
        <strain evidence="18 19">DSM 13796</strain>
    </source>
</reference>
<name>A0A1I6BMI1_9BACI</name>
<keyword evidence="9 13" id="KW-0274">FAD</keyword>
<dbReference type="PIRSF" id="PIRSF037149">
    <property type="entry name" value="NirB"/>
    <property type="match status" value="1"/>
</dbReference>
<keyword evidence="11" id="KW-0408">Iron</keyword>
<dbReference type="NCBIfam" id="TIGR02374">
    <property type="entry name" value="nitri_red_nirB"/>
    <property type="match status" value="1"/>
</dbReference>
<dbReference type="InterPro" id="IPR045854">
    <property type="entry name" value="NO2/SO3_Rdtase_4Fe4S_sf"/>
</dbReference>
<dbReference type="Pfam" id="PF03460">
    <property type="entry name" value="NIR_SIR_ferr"/>
    <property type="match status" value="1"/>
</dbReference>
<proteinExistence type="inferred from homology"/>
<comment type="similarity">
    <text evidence="5">Belongs to the nitrite and sulfite reductase 4Fe-4S domain family.</text>
</comment>
<comment type="cofactor">
    <cofactor evidence="2">
        <name>[4Fe-4S] cluster</name>
        <dbReference type="ChEBI" id="CHEBI:49883"/>
    </cofactor>
</comment>
<organism evidence="18 19">
    <name type="scientific">Priestia endophytica DSM 13796</name>
    <dbReference type="NCBI Taxonomy" id="1121089"/>
    <lineage>
        <taxon>Bacteria</taxon>
        <taxon>Bacillati</taxon>
        <taxon>Bacillota</taxon>
        <taxon>Bacilli</taxon>
        <taxon>Bacillales</taxon>
        <taxon>Bacillaceae</taxon>
        <taxon>Priestia</taxon>
    </lineage>
</organism>
<dbReference type="InterPro" id="IPR016156">
    <property type="entry name" value="FAD/NAD-linked_Rdtase_dimer_sf"/>
</dbReference>
<feature type="domain" description="BFD-like [2Fe-2S]-binding" evidence="15">
    <location>
        <begin position="477"/>
        <end position="527"/>
    </location>
</feature>
<evidence type="ECO:0000256" key="8">
    <source>
        <dbReference type="ARBA" id="ARBA00022723"/>
    </source>
</evidence>
<evidence type="ECO:0000256" key="4">
    <source>
        <dbReference type="ARBA" id="ARBA00005096"/>
    </source>
</evidence>
<dbReference type="Gene3D" id="3.30.413.10">
    <property type="entry name" value="Sulfite Reductase Hemoprotein, domain 1"/>
    <property type="match status" value="1"/>
</dbReference>
<keyword evidence="7 13" id="KW-0285">Flavoprotein</keyword>
<dbReference type="Gene3D" id="3.30.390.30">
    <property type="match status" value="1"/>
</dbReference>
<evidence type="ECO:0000256" key="11">
    <source>
        <dbReference type="ARBA" id="ARBA00023004"/>
    </source>
</evidence>
<evidence type="ECO:0000256" key="9">
    <source>
        <dbReference type="ARBA" id="ARBA00022827"/>
    </source>
</evidence>
<comment type="cofactor">
    <cofactor evidence="3 13">
        <name>FAD</name>
        <dbReference type="ChEBI" id="CHEBI:57692"/>
    </cofactor>
</comment>
<gene>
    <name evidence="18" type="ORF">SAMN02745910_03845</name>
</gene>
<dbReference type="RefSeq" id="WP_061802416.1">
    <property type="nucleotide sequence ID" value="NZ_FOXX01000011.1"/>
</dbReference>
<accession>A0A1I6BMI1</accession>
<keyword evidence="6" id="KW-0349">Heme</keyword>
<protein>
    <submittedName>
        <fullName evidence="18">Nitrite reductase (NADH) large subunit</fullName>
    </submittedName>
</protein>
<evidence type="ECO:0000259" key="15">
    <source>
        <dbReference type="Pfam" id="PF04324"/>
    </source>
</evidence>
<feature type="domain" description="FAD/NAD(P)-binding" evidence="16">
    <location>
        <begin position="5"/>
        <end position="280"/>
    </location>
</feature>
<dbReference type="Pfam" id="PF18267">
    <property type="entry name" value="Rubredoxin_C"/>
    <property type="match status" value="1"/>
</dbReference>
<dbReference type="InterPro" id="IPR007419">
    <property type="entry name" value="BFD-like_2Fe2S-bd_dom"/>
</dbReference>
<keyword evidence="8" id="KW-0479">Metal-binding</keyword>
<evidence type="ECO:0000256" key="2">
    <source>
        <dbReference type="ARBA" id="ARBA00001966"/>
    </source>
</evidence>
<evidence type="ECO:0000256" key="7">
    <source>
        <dbReference type="ARBA" id="ARBA00022630"/>
    </source>
</evidence>
<dbReference type="SUPFAM" id="SSF51905">
    <property type="entry name" value="FAD/NAD(P)-binding domain"/>
    <property type="match status" value="2"/>
</dbReference>
<dbReference type="InterPro" id="IPR012744">
    <property type="entry name" value="Nitri_red_NirB"/>
</dbReference>
<evidence type="ECO:0000259" key="16">
    <source>
        <dbReference type="Pfam" id="PF07992"/>
    </source>
</evidence>
<dbReference type="Gene3D" id="1.10.10.1100">
    <property type="entry name" value="BFD-like [2Fe-2S]-binding domain"/>
    <property type="match status" value="1"/>
</dbReference>
<feature type="domain" description="NADH-rubredoxin oxidoreductase C-terminal" evidence="17">
    <location>
        <begin position="316"/>
        <end position="383"/>
    </location>
</feature>
<dbReference type="SUPFAM" id="SSF55124">
    <property type="entry name" value="Nitrite/Sulfite reductase N-terminal domain-like"/>
    <property type="match status" value="1"/>
</dbReference>
<feature type="domain" description="Nitrite/Sulfite reductase ferredoxin-like" evidence="14">
    <location>
        <begin position="544"/>
        <end position="607"/>
    </location>
</feature>
<dbReference type="EMBL" id="FOXX01000011">
    <property type="protein sequence ID" value="SFQ82148.1"/>
    <property type="molecule type" value="Genomic_DNA"/>
</dbReference>
<feature type="domain" description="BFD-like [2Fe-2S]-binding" evidence="15">
    <location>
        <begin position="413"/>
        <end position="460"/>
    </location>
</feature>
<evidence type="ECO:0000256" key="6">
    <source>
        <dbReference type="ARBA" id="ARBA00022617"/>
    </source>
</evidence>
<dbReference type="PANTHER" id="PTHR43809">
    <property type="entry name" value="NITRITE REDUCTASE (NADH) LARGE SUBUNIT"/>
    <property type="match status" value="1"/>
</dbReference>
<dbReference type="InterPro" id="IPR023753">
    <property type="entry name" value="FAD/NAD-binding_dom"/>
</dbReference>
<dbReference type="InterPro" id="IPR036136">
    <property type="entry name" value="Nit/Sulf_reduc_fer-like_dom_sf"/>
</dbReference>
<dbReference type="InterPro" id="IPR005117">
    <property type="entry name" value="NiRdtase/SiRdtase_haem-b_fer"/>
</dbReference>
<dbReference type="PRINTS" id="PR00411">
    <property type="entry name" value="PNDRDTASEI"/>
</dbReference>
<keyword evidence="12" id="KW-0411">Iron-sulfur</keyword>
<dbReference type="SUPFAM" id="SSF56014">
    <property type="entry name" value="Nitrite and sulphite reductase 4Fe-4S domain-like"/>
    <property type="match status" value="1"/>
</dbReference>
<dbReference type="CDD" id="cd19943">
    <property type="entry name" value="NirB_Fer2_BFD-like_1"/>
    <property type="match status" value="1"/>
</dbReference>
<evidence type="ECO:0000259" key="17">
    <source>
        <dbReference type="Pfam" id="PF18267"/>
    </source>
</evidence>
<dbReference type="InterPro" id="IPR052034">
    <property type="entry name" value="NasD-like"/>
</dbReference>
<dbReference type="InterPro" id="IPR036188">
    <property type="entry name" value="FAD/NAD-bd_sf"/>
</dbReference>